<evidence type="ECO:0000256" key="1">
    <source>
        <dbReference type="SAM" id="MobiDB-lite"/>
    </source>
</evidence>
<sequence>MTPQERQLVDDLFDRLAKVENSPREPDAEAAIMQGLRRAPNAVYALVQTVLVQDEALKRAEARIQELEGGAQQPQPSGGFLDSMRDAILGPGQGRGSVPSVRPGDGTQRGPVWNSGQALNQADARMGGDPRMNDPRMNDPRAGNPGGGMFGGGGGSFLGTAAATAAGVIGGSMLMNSIRGMMGGGSQQSFGSSADSGGSKMPWSNDQSSGSLARDAGLNDVGKSGNDSQRQSSYDQAQADADQDQDQDQDDDEDYDNFDDGDSDYA</sequence>
<evidence type="ECO:0000313" key="3">
    <source>
        <dbReference type="Proteomes" id="UP000001096"/>
    </source>
</evidence>
<proteinExistence type="predicted"/>
<name>K8P8H9_9BRAD</name>
<dbReference type="HOGENOM" id="CLU_082335_2_0_5"/>
<evidence type="ECO:0008006" key="4">
    <source>
        <dbReference type="Google" id="ProtNLM"/>
    </source>
</evidence>
<dbReference type="AlphaFoldDB" id="K8P8H9"/>
<feature type="region of interest" description="Disordered" evidence="1">
    <location>
        <begin position="185"/>
        <end position="266"/>
    </location>
</feature>
<feature type="compositionally biased region" description="Acidic residues" evidence="1">
    <location>
        <begin position="241"/>
        <end position="266"/>
    </location>
</feature>
<comment type="caution">
    <text evidence="2">The sequence shown here is derived from an EMBL/GenBank/DDBJ whole genome shotgun (WGS) entry which is preliminary data.</text>
</comment>
<feature type="region of interest" description="Disordered" evidence="1">
    <location>
        <begin position="67"/>
        <end position="150"/>
    </location>
</feature>
<feature type="compositionally biased region" description="Polar residues" evidence="1">
    <location>
        <begin position="202"/>
        <end position="211"/>
    </location>
</feature>
<feature type="compositionally biased region" description="Low complexity" evidence="1">
    <location>
        <begin position="227"/>
        <end position="240"/>
    </location>
</feature>
<gene>
    <name evidence="2" type="ORF">HMPREF9695_03522</name>
</gene>
<feature type="compositionally biased region" description="Low complexity" evidence="1">
    <location>
        <begin position="187"/>
        <end position="199"/>
    </location>
</feature>
<feature type="compositionally biased region" description="Basic and acidic residues" evidence="1">
    <location>
        <begin position="126"/>
        <end position="139"/>
    </location>
</feature>
<dbReference type="RefSeq" id="WP_006022232.1">
    <property type="nucleotide sequence ID" value="NZ_KB375283.1"/>
</dbReference>
<accession>K8P8H9</accession>
<dbReference type="InterPro" id="IPR018648">
    <property type="entry name" value="DUF2076"/>
</dbReference>
<organism evidence="2 3">
    <name type="scientific">Afipia broomeae ATCC 49717</name>
    <dbReference type="NCBI Taxonomy" id="883078"/>
    <lineage>
        <taxon>Bacteria</taxon>
        <taxon>Pseudomonadati</taxon>
        <taxon>Pseudomonadota</taxon>
        <taxon>Alphaproteobacteria</taxon>
        <taxon>Hyphomicrobiales</taxon>
        <taxon>Nitrobacteraceae</taxon>
        <taxon>Afipia</taxon>
    </lineage>
</organism>
<dbReference type="PATRIC" id="fig|883078.3.peg.3643"/>
<dbReference type="Proteomes" id="UP000001096">
    <property type="component" value="Unassembled WGS sequence"/>
</dbReference>
<reference evidence="2 3" key="1">
    <citation type="submission" date="2012-04" db="EMBL/GenBank/DDBJ databases">
        <title>The Genome Sequence of Afipia broomeae ATCC 49717.</title>
        <authorList>
            <consortium name="The Broad Institute Genome Sequencing Platform"/>
            <person name="Earl A."/>
            <person name="Ward D."/>
            <person name="Feldgarden M."/>
            <person name="Gevers D."/>
            <person name="Huys G."/>
            <person name="Walker B."/>
            <person name="Young S.K."/>
            <person name="Zeng Q."/>
            <person name="Gargeya S."/>
            <person name="Fitzgerald M."/>
            <person name="Haas B."/>
            <person name="Abouelleil A."/>
            <person name="Alvarado L."/>
            <person name="Arachchi H.M."/>
            <person name="Berlin A."/>
            <person name="Chapman S.B."/>
            <person name="Goldberg J."/>
            <person name="Griggs A."/>
            <person name="Gujja S."/>
            <person name="Hansen M."/>
            <person name="Howarth C."/>
            <person name="Imamovic A."/>
            <person name="Larimer J."/>
            <person name="McCowen C."/>
            <person name="Montmayeur A."/>
            <person name="Murphy C."/>
            <person name="Neiman D."/>
            <person name="Pearson M."/>
            <person name="Priest M."/>
            <person name="Roberts A."/>
            <person name="Saif S."/>
            <person name="Shea T."/>
            <person name="Sisk P."/>
            <person name="Sykes S."/>
            <person name="Wortman J."/>
            <person name="Nusbaum C."/>
            <person name="Birren B."/>
        </authorList>
    </citation>
    <scope>NUCLEOTIDE SEQUENCE [LARGE SCALE GENOMIC DNA]</scope>
    <source>
        <strain evidence="2 3">ATCC 49717</strain>
    </source>
</reference>
<evidence type="ECO:0000313" key="2">
    <source>
        <dbReference type="EMBL" id="EKS37104.1"/>
    </source>
</evidence>
<dbReference type="Pfam" id="PF09849">
    <property type="entry name" value="DUF2076"/>
    <property type="match status" value="1"/>
</dbReference>
<keyword evidence="3" id="KW-1185">Reference proteome</keyword>
<protein>
    <recommendedName>
        <fullName evidence="4">Periplasmic ligand-binding sensor protein</fullName>
    </recommendedName>
</protein>
<dbReference type="EMBL" id="AGWX01000004">
    <property type="protein sequence ID" value="EKS37104.1"/>
    <property type="molecule type" value="Genomic_DNA"/>
</dbReference>
<dbReference type="eggNOG" id="COG3416">
    <property type="taxonomic scope" value="Bacteria"/>
</dbReference>